<evidence type="ECO:0000256" key="5">
    <source>
        <dbReference type="SAM" id="Phobius"/>
    </source>
</evidence>
<keyword evidence="3 5" id="KW-1133">Transmembrane helix</keyword>
<protein>
    <submittedName>
        <fullName evidence="6">MAPEG family protein</fullName>
    </submittedName>
</protein>
<dbReference type="EMBL" id="JBGXBU010000001">
    <property type="protein sequence ID" value="MFM4892266.1"/>
    <property type="molecule type" value="Genomic_DNA"/>
</dbReference>
<feature type="transmembrane region" description="Helical" evidence="5">
    <location>
        <begin position="70"/>
        <end position="91"/>
    </location>
</feature>
<dbReference type="InterPro" id="IPR001129">
    <property type="entry name" value="Membr-assoc_MAPEG"/>
</dbReference>
<evidence type="ECO:0000313" key="6">
    <source>
        <dbReference type="EMBL" id="MFM4892266.1"/>
    </source>
</evidence>
<evidence type="ECO:0000256" key="2">
    <source>
        <dbReference type="ARBA" id="ARBA00022692"/>
    </source>
</evidence>
<keyword evidence="4 5" id="KW-0472">Membrane</keyword>
<feature type="transmembrane region" description="Helical" evidence="5">
    <location>
        <begin position="103"/>
        <end position="126"/>
    </location>
</feature>
<name>A0ABW9GRZ0_9GAMM</name>
<feature type="transmembrane region" description="Helical" evidence="5">
    <location>
        <begin position="6"/>
        <end position="22"/>
    </location>
</feature>
<keyword evidence="7" id="KW-1185">Reference proteome</keyword>
<dbReference type="Gene3D" id="1.20.120.550">
    <property type="entry name" value="Membrane associated eicosanoid/glutathione metabolism-like domain"/>
    <property type="match status" value="1"/>
</dbReference>
<dbReference type="RefSeq" id="WP_041999946.1">
    <property type="nucleotide sequence ID" value="NZ_CDBT01000054.1"/>
</dbReference>
<dbReference type="SUPFAM" id="SSF161084">
    <property type="entry name" value="MAPEG domain-like"/>
    <property type="match status" value="1"/>
</dbReference>
<dbReference type="GeneID" id="97219463"/>
<dbReference type="PANTHER" id="PTHR35814">
    <property type="match status" value="1"/>
</dbReference>
<sequence>MIVAPYAALLACLFVYLSLRVVRLRRQLQVAVGDRQEPRLTRAIRAHGNFAEYVPLCLLLILFFDGLGGPIPLVHGLSLLLLCGRSLHAYGISQPKEEFRFRILGMVLTFTSMLGAALGILLLTLIDLW</sequence>
<proteinExistence type="predicted"/>
<evidence type="ECO:0000256" key="3">
    <source>
        <dbReference type="ARBA" id="ARBA00022989"/>
    </source>
</evidence>
<dbReference type="Pfam" id="PF01124">
    <property type="entry name" value="MAPEG"/>
    <property type="match status" value="1"/>
</dbReference>
<keyword evidence="2 5" id="KW-0812">Transmembrane</keyword>
<organism evidence="6 7">
    <name type="scientific">Aeromonas bivalvium</name>
    <dbReference type="NCBI Taxonomy" id="440079"/>
    <lineage>
        <taxon>Bacteria</taxon>
        <taxon>Pseudomonadati</taxon>
        <taxon>Pseudomonadota</taxon>
        <taxon>Gammaproteobacteria</taxon>
        <taxon>Aeromonadales</taxon>
        <taxon>Aeromonadaceae</taxon>
        <taxon>Aeromonas</taxon>
    </lineage>
</organism>
<dbReference type="Proteomes" id="UP001630969">
    <property type="component" value="Unassembled WGS sequence"/>
</dbReference>
<reference evidence="6 7" key="1">
    <citation type="submission" date="2024-09" db="EMBL/GenBank/DDBJ databases">
        <title>Aeromonas strains Genome sequencing and assembly.</title>
        <authorList>
            <person name="Hu X."/>
            <person name="Tang B."/>
        </authorList>
    </citation>
    <scope>NUCLEOTIDE SEQUENCE [LARGE SCALE GENOMIC DNA]</scope>
    <source>
        <strain evidence="6 7">NB23SCDHY001</strain>
    </source>
</reference>
<evidence type="ECO:0000256" key="4">
    <source>
        <dbReference type="ARBA" id="ARBA00023136"/>
    </source>
</evidence>
<comment type="caution">
    <text evidence="6">The sequence shown here is derived from an EMBL/GenBank/DDBJ whole genome shotgun (WGS) entry which is preliminary data.</text>
</comment>
<evidence type="ECO:0000256" key="1">
    <source>
        <dbReference type="ARBA" id="ARBA00004370"/>
    </source>
</evidence>
<dbReference type="InterPro" id="IPR023352">
    <property type="entry name" value="MAPEG-like_dom_sf"/>
</dbReference>
<dbReference type="PANTHER" id="PTHR35814:SF1">
    <property type="entry name" value="GLUTATHIONE S-TRANSFERASE-RELATED"/>
    <property type="match status" value="1"/>
</dbReference>
<accession>A0ABW9GRZ0</accession>
<evidence type="ECO:0000313" key="7">
    <source>
        <dbReference type="Proteomes" id="UP001630969"/>
    </source>
</evidence>
<gene>
    <name evidence="6" type="ORF">ACEUDJ_05150</name>
</gene>
<comment type="subcellular location">
    <subcellularLocation>
        <location evidence="1">Membrane</location>
    </subcellularLocation>
</comment>